<comment type="similarity">
    <text evidence="2">Belongs to the gluconeogenesis factor family.</text>
</comment>
<dbReference type="InterPro" id="IPR010119">
    <property type="entry name" value="Gluconeogen_factor"/>
</dbReference>
<dbReference type="InterPro" id="IPR002882">
    <property type="entry name" value="CofD"/>
</dbReference>
<name>A0A1G1Z7Q2_9BACT</name>
<evidence type="ECO:0000256" key="2">
    <source>
        <dbReference type="HAMAP-Rule" id="MF_00973"/>
    </source>
</evidence>
<dbReference type="PANTHER" id="PTHR30135">
    <property type="entry name" value="UNCHARACTERIZED PROTEIN YVCK-RELATED"/>
    <property type="match status" value="1"/>
</dbReference>
<comment type="subcellular location">
    <subcellularLocation>
        <location evidence="2">Cytoplasm</location>
    </subcellularLocation>
</comment>
<protein>
    <recommendedName>
        <fullName evidence="2">Putative gluconeogenesis factor</fullName>
    </recommendedName>
</protein>
<comment type="function">
    <text evidence="2">Required for morphogenesis under gluconeogenic growth conditions.</text>
</comment>
<reference evidence="3 4" key="1">
    <citation type="journal article" date="2016" name="Nat. Commun.">
        <title>Thousands of microbial genomes shed light on interconnected biogeochemical processes in an aquifer system.</title>
        <authorList>
            <person name="Anantharaman K."/>
            <person name="Brown C.T."/>
            <person name="Hug L.A."/>
            <person name="Sharon I."/>
            <person name="Castelle C.J."/>
            <person name="Probst A.J."/>
            <person name="Thomas B.C."/>
            <person name="Singh A."/>
            <person name="Wilkins M.J."/>
            <person name="Karaoz U."/>
            <person name="Brodie E.L."/>
            <person name="Williams K.H."/>
            <person name="Hubbard S.S."/>
            <person name="Banfield J.F."/>
        </authorList>
    </citation>
    <scope>NUCLEOTIDE SEQUENCE [LARGE SCALE GENOMIC DNA]</scope>
</reference>
<dbReference type="GO" id="GO:0043743">
    <property type="term" value="F:LPPG:FO 2-phospho-L-lactate transferase activity"/>
    <property type="evidence" value="ECO:0007669"/>
    <property type="project" value="InterPro"/>
</dbReference>
<evidence type="ECO:0000313" key="3">
    <source>
        <dbReference type="EMBL" id="OGY60459.1"/>
    </source>
</evidence>
<dbReference type="HAMAP" id="MF_00973">
    <property type="entry name" value="Gluconeogen_factor"/>
    <property type="match status" value="1"/>
</dbReference>
<dbReference type="SUPFAM" id="SSF142338">
    <property type="entry name" value="CofD-like"/>
    <property type="match status" value="1"/>
</dbReference>
<evidence type="ECO:0000313" key="4">
    <source>
        <dbReference type="Proteomes" id="UP000176544"/>
    </source>
</evidence>
<dbReference type="CDD" id="cd07187">
    <property type="entry name" value="YvcK_like"/>
    <property type="match status" value="1"/>
</dbReference>
<dbReference type="GO" id="GO:0008360">
    <property type="term" value="P:regulation of cell shape"/>
    <property type="evidence" value="ECO:0007669"/>
    <property type="project" value="UniProtKB-UniRule"/>
</dbReference>
<dbReference type="NCBIfam" id="TIGR01826">
    <property type="entry name" value="CofD_related"/>
    <property type="match status" value="1"/>
</dbReference>
<organism evidence="3 4">
    <name type="scientific">Candidatus Colwellbacteria bacterium RIFCSPLOWO2_02_FULL_45_11</name>
    <dbReference type="NCBI Taxonomy" id="1797692"/>
    <lineage>
        <taxon>Bacteria</taxon>
        <taxon>Candidatus Colwelliibacteriota</taxon>
    </lineage>
</organism>
<evidence type="ECO:0000256" key="1">
    <source>
        <dbReference type="ARBA" id="ARBA00022490"/>
    </source>
</evidence>
<dbReference type="EMBL" id="MHJA01000032">
    <property type="protein sequence ID" value="OGY60459.1"/>
    <property type="molecule type" value="Genomic_DNA"/>
</dbReference>
<accession>A0A1G1Z7Q2</accession>
<dbReference type="AlphaFoldDB" id="A0A1G1Z7Q2"/>
<dbReference type="Pfam" id="PF01933">
    <property type="entry name" value="CofD"/>
    <property type="match status" value="1"/>
</dbReference>
<dbReference type="Proteomes" id="UP000176544">
    <property type="component" value="Unassembled WGS sequence"/>
</dbReference>
<dbReference type="GO" id="GO:0005737">
    <property type="term" value="C:cytoplasm"/>
    <property type="evidence" value="ECO:0007669"/>
    <property type="project" value="UniProtKB-SubCell"/>
</dbReference>
<dbReference type="STRING" id="1797692.A3I33_02620"/>
<keyword evidence="1 2" id="KW-0963">Cytoplasm</keyword>
<dbReference type="Gene3D" id="3.40.50.10680">
    <property type="entry name" value="CofD-like domains"/>
    <property type="match status" value="1"/>
</dbReference>
<comment type="caution">
    <text evidence="3">The sequence shown here is derived from an EMBL/GenBank/DDBJ whole genome shotgun (WGS) entry which is preliminary data.</text>
</comment>
<proteinExistence type="inferred from homology"/>
<gene>
    <name evidence="3" type="ORF">A3I33_02620</name>
</gene>
<sequence>MTKQSKNKKVVVLGGGTGNFTMLTGLKRHPLDISVIVSMVDTGGSTGVLRDELGVLPPGDIRQCLVALSRSDEVMRELMNYRFASGNLKGHNFGNLFLSALEKSTGSFDKAIEVASEILRIDGRVIPATLEDVQLVAYLEDGKVVRGEHTIEYQDLKNLKKIVIEPGIKANPKAVKAILDADVVVISPGDFYQSIIPNLLVRGIPEAITKSKAKTIFMCNLMTKAVHTDGYSVADFTRRIEFYMKGRVDFVIYNNKKPSTKLITRYAKKGERPVKVGKDLPKSKFIGGDLVSKKIAKQTKGDLLKRNFIRHDSEKVAKIIVSLL</sequence>
<dbReference type="InterPro" id="IPR038136">
    <property type="entry name" value="CofD-like_dom_sf"/>
</dbReference>
<dbReference type="PANTHER" id="PTHR30135:SF3">
    <property type="entry name" value="GLUCONEOGENESIS FACTOR-RELATED"/>
    <property type="match status" value="1"/>
</dbReference>